<dbReference type="Proteomes" id="UP000317214">
    <property type="component" value="Chromosome"/>
</dbReference>
<feature type="domain" description="Flagellin N-terminal" evidence="4">
    <location>
        <begin position="5"/>
        <end position="139"/>
    </location>
</feature>
<dbReference type="RefSeq" id="WP_141492284.1">
    <property type="nucleotide sequence ID" value="NZ_CP032485.1"/>
</dbReference>
<keyword evidence="3" id="KW-0964">Secreted</keyword>
<dbReference type="EMBL" id="CP032485">
    <property type="protein sequence ID" value="QDH24439.1"/>
    <property type="molecule type" value="Genomic_DNA"/>
</dbReference>
<organism evidence="6 7">
    <name type="scientific">Neokomagataea tanensis</name>
    <dbReference type="NCBI Taxonomy" id="661191"/>
    <lineage>
        <taxon>Bacteria</taxon>
        <taxon>Pseudomonadati</taxon>
        <taxon>Pseudomonadota</taxon>
        <taxon>Alphaproteobacteria</taxon>
        <taxon>Acetobacterales</taxon>
        <taxon>Acetobacteraceae</taxon>
        <taxon>Neokomagataea</taxon>
    </lineage>
</organism>
<feature type="domain" description="Flagellin C-terminal" evidence="5">
    <location>
        <begin position="421"/>
        <end position="504"/>
    </location>
</feature>
<evidence type="ECO:0000256" key="1">
    <source>
        <dbReference type="ARBA" id="ARBA00005709"/>
    </source>
</evidence>
<keyword evidence="6" id="KW-0282">Flagellum</keyword>
<evidence type="ECO:0000313" key="7">
    <source>
        <dbReference type="Proteomes" id="UP000317214"/>
    </source>
</evidence>
<dbReference type="InterPro" id="IPR001492">
    <property type="entry name" value="Flagellin"/>
</dbReference>
<dbReference type="AlphaFoldDB" id="A0A4Y6V329"/>
<comment type="function">
    <text evidence="3">Flagellin is the subunit protein which polymerizes to form the filaments of bacterial flagella.</text>
</comment>
<evidence type="ECO:0000259" key="5">
    <source>
        <dbReference type="Pfam" id="PF00700"/>
    </source>
</evidence>
<keyword evidence="6" id="KW-0969">Cilium</keyword>
<proteinExistence type="inferred from homology"/>
<keyword evidence="2 3" id="KW-0975">Bacterial flagellum</keyword>
<sequence length="506" mass="50022">MSMSINTNTAAMAALQSLNQTSNELDKTQNAVSTGKKVNSAADNPAVYAISQGMNAQISGLSGVSTGLQFAGQVLNTATQATSSITSNLTTLSSTITQAANNGMDQSKLNSAIQSTLQSIDSAATTATFQGVNLLSGSKGNGVTYNSISAAQDVSGNLFTQSGFNATSAGLGLEGLSSSMSGVSVGNIGTLSGTGTSATVLQVQNQSAANKAGVAGNPAVTTSFVLDSKPGDSSGAGAAVTGLISDSLTANSGYSVSISSKGLSINDASGKSAISSATVGSDGTTTYKLKNGDSIQSQADASGNMTYSVAKGSDVDANGNITAMNKIVDVDISKTDTSISTTQQNNANQSKLVTAINNAGFGAQTDNDGSITLAGGNLDTTTTNVKVGTYASGQNGAAGSVTASSTATATQTSGTAVVQLAVGAALNSIERISAKMGVATNSVTQLQSSTSSLSDSLTSGVGALTDADMAAESAKLTSLQTKQQLAIQSLSIANSQSSQIMSLFRG</sequence>
<evidence type="ECO:0000256" key="2">
    <source>
        <dbReference type="ARBA" id="ARBA00023143"/>
    </source>
</evidence>
<dbReference type="InterPro" id="IPR001029">
    <property type="entry name" value="Flagellin_N"/>
</dbReference>
<evidence type="ECO:0000313" key="6">
    <source>
        <dbReference type="EMBL" id="QDH24439.1"/>
    </source>
</evidence>
<dbReference type="GO" id="GO:0005198">
    <property type="term" value="F:structural molecule activity"/>
    <property type="evidence" value="ECO:0007669"/>
    <property type="project" value="UniProtKB-UniRule"/>
</dbReference>
<dbReference type="InterPro" id="IPR046358">
    <property type="entry name" value="Flagellin_C"/>
</dbReference>
<accession>A0A4Y6V329</accession>
<keyword evidence="6" id="KW-0966">Cell projection</keyword>
<protein>
    <recommendedName>
        <fullName evidence="3">Flagellin</fullName>
    </recommendedName>
</protein>
<dbReference type="Pfam" id="PF00700">
    <property type="entry name" value="Flagellin_C"/>
    <property type="match status" value="1"/>
</dbReference>
<dbReference type="KEGG" id="ntn:D5366_03375"/>
<comment type="subcellular location">
    <subcellularLocation>
        <location evidence="3">Secreted</location>
    </subcellularLocation>
    <subcellularLocation>
        <location evidence="3">Bacterial flagellum</location>
    </subcellularLocation>
</comment>
<dbReference type="Pfam" id="PF00669">
    <property type="entry name" value="Flagellin_N"/>
    <property type="match status" value="1"/>
</dbReference>
<dbReference type="Gene3D" id="3.30.70.2120">
    <property type="match status" value="1"/>
</dbReference>
<dbReference type="GO" id="GO:0009288">
    <property type="term" value="C:bacterial-type flagellum"/>
    <property type="evidence" value="ECO:0007669"/>
    <property type="project" value="UniProtKB-SubCell"/>
</dbReference>
<dbReference type="GO" id="GO:0005576">
    <property type="term" value="C:extracellular region"/>
    <property type="evidence" value="ECO:0007669"/>
    <property type="project" value="UniProtKB-SubCell"/>
</dbReference>
<reference evidence="6 7" key="1">
    <citation type="submission" date="2018-09" db="EMBL/GenBank/DDBJ databases">
        <title>The complete genome sequence of Neokomagataea tanensis NBRC 106556(T).</title>
        <authorList>
            <person name="Chua K.-O."/>
            <person name="See-Too W.-S."/>
            <person name="Hong K.-W."/>
            <person name="Yin W.-F."/>
            <person name="Chan K.-G."/>
        </authorList>
    </citation>
    <scope>NUCLEOTIDE SEQUENCE [LARGE SCALE GENOMIC DNA]</scope>
    <source>
        <strain evidence="7">AH13 \ NBRC 106556</strain>
    </source>
</reference>
<evidence type="ECO:0000256" key="3">
    <source>
        <dbReference type="RuleBase" id="RU362073"/>
    </source>
</evidence>
<dbReference type="Gene3D" id="1.20.1330.10">
    <property type="entry name" value="f41 fragment of flagellin, N-terminal domain"/>
    <property type="match status" value="2"/>
</dbReference>
<dbReference type="PANTHER" id="PTHR42792">
    <property type="entry name" value="FLAGELLIN"/>
    <property type="match status" value="1"/>
</dbReference>
<comment type="similarity">
    <text evidence="1 3">Belongs to the bacterial flagellin family.</text>
</comment>
<dbReference type="PANTHER" id="PTHR42792:SF2">
    <property type="entry name" value="FLAGELLIN"/>
    <property type="match status" value="1"/>
</dbReference>
<name>A0A4Y6V329_9PROT</name>
<keyword evidence="7" id="KW-1185">Reference proteome</keyword>
<gene>
    <name evidence="6" type="ORF">D5366_03375</name>
</gene>
<evidence type="ECO:0000259" key="4">
    <source>
        <dbReference type="Pfam" id="PF00669"/>
    </source>
</evidence>
<dbReference type="OrthoDB" id="8328560at2"/>
<dbReference type="SUPFAM" id="SSF64518">
    <property type="entry name" value="Phase 1 flagellin"/>
    <property type="match status" value="1"/>
</dbReference>